<accession>A0A840E0A5</accession>
<dbReference type="GO" id="GO:0070681">
    <property type="term" value="P:glutaminyl-tRNAGln biosynthesis via transamidation"/>
    <property type="evidence" value="ECO:0007669"/>
    <property type="project" value="TreeGrafter"/>
</dbReference>
<dbReference type="SUPFAM" id="SSF141000">
    <property type="entry name" value="Glu-tRNAGln amidotransferase C subunit"/>
    <property type="match status" value="1"/>
</dbReference>
<reference evidence="3 4" key="1">
    <citation type="submission" date="2020-08" db="EMBL/GenBank/DDBJ databases">
        <title>Genomic Encyclopedia of Type Strains, Phase IV (KMG-IV): sequencing the most valuable type-strain genomes for metagenomic binning, comparative biology and taxonomic classification.</title>
        <authorList>
            <person name="Goeker M."/>
        </authorList>
    </citation>
    <scope>NUCLEOTIDE SEQUENCE [LARGE SCALE GENOMIC DNA]</scope>
    <source>
        <strain evidence="3 4">DSM 100694</strain>
    </source>
</reference>
<dbReference type="InterPro" id="IPR003837">
    <property type="entry name" value="GatC"/>
</dbReference>
<dbReference type="PANTHER" id="PTHR15004">
    <property type="entry name" value="GLUTAMYL-TRNA(GLN) AMIDOTRANSFERASE SUBUNIT C, MITOCHONDRIAL"/>
    <property type="match status" value="1"/>
</dbReference>
<proteinExistence type="inferred from homology"/>
<comment type="function">
    <text evidence="2">Allows the formation of correctly charged Asn-tRNA(Asn) or Gln-tRNA(Gln) through the transamidation of misacylated Asp-tRNA(Asn) or Glu-tRNA(Gln) in organisms which lack either or both of asparaginyl-tRNA or glutaminyl-tRNA synthetases. The reaction takes place in the presence of glutamine and ATP through an activated phospho-Asp-tRNA(Asn) or phospho-Glu-tRNA(Gln).</text>
</comment>
<dbReference type="EC" id="6.3.5.-" evidence="2"/>
<sequence>MSVDQEIVKRVAHLARIAIQDDEVEHITKKFNAILGFVEQLNEADVSGVEPLTSVIPMPLRMRDDSVADGDKAEDIVANAPVTEENFFLVSKIVE</sequence>
<dbReference type="GO" id="GO:0005524">
    <property type="term" value="F:ATP binding"/>
    <property type="evidence" value="ECO:0007669"/>
    <property type="project" value="UniProtKB-KW"/>
</dbReference>
<dbReference type="Gene3D" id="1.10.20.60">
    <property type="entry name" value="Glu-tRNAGln amidotransferase C subunit, N-terminal domain"/>
    <property type="match status" value="1"/>
</dbReference>
<dbReference type="GO" id="GO:0016740">
    <property type="term" value="F:transferase activity"/>
    <property type="evidence" value="ECO:0007669"/>
    <property type="project" value="UniProtKB-KW"/>
</dbReference>
<keyword evidence="3" id="KW-0808">Transferase</keyword>
<gene>
    <name evidence="2" type="primary">gatC</name>
    <name evidence="3" type="ORF">GGR08_000634</name>
</gene>
<comment type="catalytic activity">
    <reaction evidence="2">
        <text>L-glutamyl-tRNA(Gln) + L-glutamine + ATP + H2O = L-glutaminyl-tRNA(Gln) + L-glutamate + ADP + phosphate + H(+)</text>
        <dbReference type="Rhea" id="RHEA:17521"/>
        <dbReference type="Rhea" id="RHEA-COMP:9681"/>
        <dbReference type="Rhea" id="RHEA-COMP:9684"/>
        <dbReference type="ChEBI" id="CHEBI:15377"/>
        <dbReference type="ChEBI" id="CHEBI:15378"/>
        <dbReference type="ChEBI" id="CHEBI:29985"/>
        <dbReference type="ChEBI" id="CHEBI:30616"/>
        <dbReference type="ChEBI" id="CHEBI:43474"/>
        <dbReference type="ChEBI" id="CHEBI:58359"/>
        <dbReference type="ChEBI" id="CHEBI:78520"/>
        <dbReference type="ChEBI" id="CHEBI:78521"/>
        <dbReference type="ChEBI" id="CHEBI:456216"/>
    </reaction>
</comment>
<dbReference type="EMBL" id="JACIFE010000004">
    <property type="protein sequence ID" value="MBB4076337.1"/>
    <property type="molecule type" value="Genomic_DNA"/>
</dbReference>
<dbReference type="Pfam" id="PF02686">
    <property type="entry name" value="GatC"/>
    <property type="match status" value="1"/>
</dbReference>
<comment type="caution">
    <text evidence="3">The sequence shown here is derived from an EMBL/GenBank/DDBJ whole genome shotgun (WGS) entry which is preliminary data.</text>
</comment>
<keyword evidence="2" id="KW-0067">ATP-binding</keyword>
<dbReference type="GO" id="GO:0050567">
    <property type="term" value="F:glutaminyl-tRNA synthase (glutamine-hydrolyzing) activity"/>
    <property type="evidence" value="ECO:0007669"/>
    <property type="project" value="UniProtKB-UniRule"/>
</dbReference>
<evidence type="ECO:0000313" key="3">
    <source>
        <dbReference type="EMBL" id="MBB4076337.1"/>
    </source>
</evidence>
<comment type="catalytic activity">
    <reaction evidence="2">
        <text>L-aspartyl-tRNA(Asn) + L-glutamine + ATP + H2O = L-asparaginyl-tRNA(Asn) + L-glutamate + ADP + phosphate + 2 H(+)</text>
        <dbReference type="Rhea" id="RHEA:14513"/>
        <dbReference type="Rhea" id="RHEA-COMP:9674"/>
        <dbReference type="Rhea" id="RHEA-COMP:9677"/>
        <dbReference type="ChEBI" id="CHEBI:15377"/>
        <dbReference type="ChEBI" id="CHEBI:15378"/>
        <dbReference type="ChEBI" id="CHEBI:29985"/>
        <dbReference type="ChEBI" id="CHEBI:30616"/>
        <dbReference type="ChEBI" id="CHEBI:43474"/>
        <dbReference type="ChEBI" id="CHEBI:58359"/>
        <dbReference type="ChEBI" id="CHEBI:78515"/>
        <dbReference type="ChEBI" id="CHEBI:78516"/>
        <dbReference type="ChEBI" id="CHEBI:456216"/>
    </reaction>
</comment>
<dbReference type="Proteomes" id="UP000585970">
    <property type="component" value="Unassembled WGS sequence"/>
</dbReference>
<comment type="similarity">
    <text evidence="2">Belongs to the GatC family.</text>
</comment>
<dbReference type="GO" id="GO:0006450">
    <property type="term" value="P:regulation of translational fidelity"/>
    <property type="evidence" value="ECO:0007669"/>
    <property type="project" value="InterPro"/>
</dbReference>
<keyword evidence="1 2" id="KW-0436">Ligase</keyword>
<dbReference type="AlphaFoldDB" id="A0A840E0A5"/>
<evidence type="ECO:0000256" key="1">
    <source>
        <dbReference type="ARBA" id="ARBA00022598"/>
    </source>
</evidence>
<dbReference type="NCBIfam" id="TIGR00135">
    <property type="entry name" value="gatC"/>
    <property type="match status" value="1"/>
</dbReference>
<dbReference type="RefSeq" id="WP_183193899.1">
    <property type="nucleotide sequence ID" value="NZ_JACIFE010000004.1"/>
</dbReference>
<name>A0A840E0A5_9HYPH</name>
<dbReference type="InterPro" id="IPR036113">
    <property type="entry name" value="Asp/Glu-ADT_sf_sub_c"/>
</dbReference>
<organism evidence="3 4">
    <name type="scientific">Bartonella fuyuanensis</name>
    <dbReference type="NCBI Taxonomy" id="1460968"/>
    <lineage>
        <taxon>Bacteria</taxon>
        <taxon>Pseudomonadati</taxon>
        <taxon>Pseudomonadota</taxon>
        <taxon>Alphaproteobacteria</taxon>
        <taxon>Hyphomicrobiales</taxon>
        <taxon>Bartonellaceae</taxon>
        <taxon>Bartonella</taxon>
    </lineage>
</organism>
<protein>
    <recommendedName>
        <fullName evidence="2">Aspartyl/glutamyl-tRNA(Asn/Gln) amidotransferase subunit C</fullName>
        <shortName evidence="2">Asp/Glu-ADT subunit C</shortName>
        <ecNumber evidence="2">6.3.5.-</ecNumber>
    </recommendedName>
</protein>
<keyword evidence="2" id="KW-0648">Protein biosynthesis</keyword>
<keyword evidence="4" id="KW-1185">Reference proteome</keyword>
<dbReference type="HAMAP" id="MF_00122">
    <property type="entry name" value="GatC"/>
    <property type="match status" value="1"/>
</dbReference>
<keyword evidence="2" id="KW-0547">Nucleotide-binding</keyword>
<comment type="subunit">
    <text evidence="2">Heterotrimer of A, B and C subunits.</text>
</comment>
<dbReference type="PANTHER" id="PTHR15004:SF0">
    <property type="entry name" value="GLUTAMYL-TRNA(GLN) AMIDOTRANSFERASE SUBUNIT C, MITOCHONDRIAL"/>
    <property type="match status" value="1"/>
</dbReference>
<evidence type="ECO:0000256" key="2">
    <source>
        <dbReference type="HAMAP-Rule" id="MF_00122"/>
    </source>
</evidence>
<evidence type="ECO:0000313" key="4">
    <source>
        <dbReference type="Proteomes" id="UP000585970"/>
    </source>
</evidence>
<dbReference type="GO" id="GO:0006412">
    <property type="term" value="P:translation"/>
    <property type="evidence" value="ECO:0007669"/>
    <property type="project" value="UniProtKB-UniRule"/>
</dbReference>